<dbReference type="Proteomes" id="UP000521872">
    <property type="component" value="Unassembled WGS sequence"/>
</dbReference>
<proteinExistence type="predicted"/>
<sequence length="384" mass="43122">MVTTPSLSDVDIFYKQESAALAILKLFFSVCHRWRRIRLTVKVEDVEEAMLILRTQQAPQNLEEYDVRVGTWSAAHVDELFGLLHSSTKLRSVDWGGSLSGSLRPDTPWSQIKELSLRFKYLSQDHLDALKACPVHQTKCSQFDDLTTLMLQPVALPNVRKLVVIDPTRNMRIFDALTLPLLNDLETSYSMGLFESSDLTPMVAMLRRSRCTLQSLALNGEDLPILFEAASAFEDIHTLKALTVLQESELILLAAYPSESEQPGLTLLPKLRNLILHNYKAQDGVLSTVVSSRRHELEVLHVCIPDVKAFPLDYQTLLRAKADGLSLTISGWVRPGRAVEFGRSIASATDDAGMTLIMLMHQSDTLEDLWLPWMDRLGSGLYDS</sequence>
<evidence type="ECO:0000313" key="1">
    <source>
        <dbReference type="EMBL" id="KAF4613568.1"/>
    </source>
</evidence>
<comment type="caution">
    <text evidence="1">The sequence shown here is derived from an EMBL/GenBank/DDBJ whole genome shotgun (WGS) entry which is preliminary data.</text>
</comment>
<dbReference type="EMBL" id="JAACJL010000045">
    <property type="protein sequence ID" value="KAF4613568.1"/>
    <property type="molecule type" value="Genomic_DNA"/>
</dbReference>
<keyword evidence="2" id="KW-1185">Reference proteome</keyword>
<evidence type="ECO:0000313" key="2">
    <source>
        <dbReference type="Proteomes" id="UP000521872"/>
    </source>
</evidence>
<dbReference type="AlphaFoldDB" id="A0A8H4QM90"/>
<accession>A0A8H4QM90</accession>
<reference evidence="1 2" key="1">
    <citation type="submission" date="2019-12" db="EMBL/GenBank/DDBJ databases">
        <authorList>
            <person name="Floudas D."/>
            <person name="Bentzer J."/>
            <person name="Ahren D."/>
            <person name="Johansson T."/>
            <person name="Persson P."/>
            <person name="Tunlid A."/>
        </authorList>
    </citation>
    <scope>NUCLEOTIDE SEQUENCE [LARGE SCALE GENOMIC DNA]</scope>
    <source>
        <strain evidence="1 2">CBS 102.39</strain>
    </source>
</reference>
<name>A0A8H4QM90_9AGAR</name>
<protein>
    <submittedName>
        <fullName evidence="1">Uncharacterized protein</fullName>
    </submittedName>
</protein>
<gene>
    <name evidence="1" type="ORF">D9613_007391</name>
</gene>
<organism evidence="1 2">
    <name type="scientific">Agrocybe pediades</name>
    <dbReference type="NCBI Taxonomy" id="84607"/>
    <lineage>
        <taxon>Eukaryota</taxon>
        <taxon>Fungi</taxon>
        <taxon>Dikarya</taxon>
        <taxon>Basidiomycota</taxon>
        <taxon>Agaricomycotina</taxon>
        <taxon>Agaricomycetes</taxon>
        <taxon>Agaricomycetidae</taxon>
        <taxon>Agaricales</taxon>
        <taxon>Agaricineae</taxon>
        <taxon>Strophariaceae</taxon>
        <taxon>Agrocybe</taxon>
    </lineage>
</organism>